<dbReference type="RefSeq" id="WP_123106988.1">
    <property type="nucleotide sequence ID" value="NZ_RIBZ01000776.1"/>
</dbReference>
<evidence type="ECO:0000259" key="2">
    <source>
        <dbReference type="Pfam" id="PF03756"/>
    </source>
</evidence>
<evidence type="ECO:0000313" key="4">
    <source>
        <dbReference type="Proteomes" id="UP000275401"/>
    </source>
</evidence>
<dbReference type="Pfam" id="PF03756">
    <property type="entry name" value="AfsA"/>
    <property type="match status" value="2"/>
</dbReference>
<dbReference type="InterPro" id="IPR047757">
    <property type="entry name" value="AfsA-like"/>
</dbReference>
<sequence>MTVATEAADARVIVPELDFSRTVPKDLVHREALSELFLTDSRKVTDGHFVAAAQIPPSHAYYTDHTDRSPIDPLLLLECCRQAETHAVHAHFGAPRDTVFILQSWSMRLPGAATARIGPGPAELVMDVTTRDSRWRDGTLLATTYVMRLSVAGQYLGDVSLRAAYMPGGTYAAMRTRRRGSTPPTSDAFRHLRAGTPVPPGRVGRTREENVVLLDAVTGPDTVSALLRPAGEHPSLFDHPLDHFPGMVLMEAGRQLGLLHAAEHAGDADQPWTLTELAASFQTYAELDSPLLLTARRSSRHESDEGAELRLSIAFEQDEQLVAEADIALTRAQRPTPEDAP</sequence>
<dbReference type="Proteomes" id="UP000275401">
    <property type="component" value="Unassembled WGS sequence"/>
</dbReference>
<feature type="domain" description="A-factor biosynthesis hotdog" evidence="2">
    <location>
        <begin position="203"/>
        <end position="328"/>
    </location>
</feature>
<keyword evidence="4" id="KW-1185">Reference proteome</keyword>
<evidence type="ECO:0000256" key="1">
    <source>
        <dbReference type="SAM" id="MobiDB-lite"/>
    </source>
</evidence>
<dbReference type="GO" id="GO:0016740">
    <property type="term" value="F:transferase activity"/>
    <property type="evidence" value="ECO:0007669"/>
    <property type="project" value="InterPro"/>
</dbReference>
<protein>
    <submittedName>
        <fullName evidence="3">Gamma-butyrolactone biosynthesis protein</fullName>
    </submittedName>
</protein>
<reference evidence="3 4" key="1">
    <citation type="submission" date="2018-11" db="EMBL/GenBank/DDBJ databases">
        <title>The Potential of Streptomyces as Biocontrol Agents against the Tomato grey mould, Botrytis cinerea (Gray mold) Frontiers in Microbiology.</title>
        <authorList>
            <person name="Li D."/>
        </authorList>
    </citation>
    <scope>NUCLEOTIDE SEQUENCE [LARGE SCALE GENOMIC DNA]</scope>
    <source>
        <strain evidence="3 4">NEAU-LD23</strain>
    </source>
</reference>
<dbReference type="NCBIfam" id="NF041195">
    <property type="entry name" value="ScbA_BarX_GamBu"/>
    <property type="match status" value="1"/>
</dbReference>
<dbReference type="AlphaFoldDB" id="A0A3M8TMA1"/>
<dbReference type="InterPro" id="IPR005509">
    <property type="entry name" value="AfsA_hotdog_dom"/>
</dbReference>
<accession>A0A3M8TMA1</accession>
<comment type="caution">
    <text evidence="3">The sequence shown here is derived from an EMBL/GenBank/DDBJ whole genome shotgun (WGS) entry which is preliminary data.</text>
</comment>
<feature type="region of interest" description="Disordered" evidence="1">
    <location>
        <begin position="176"/>
        <end position="204"/>
    </location>
</feature>
<name>A0A3M8TMA1_9ACTN</name>
<evidence type="ECO:0000313" key="3">
    <source>
        <dbReference type="EMBL" id="RNF92744.1"/>
    </source>
</evidence>
<organism evidence="3 4">
    <name type="scientific">Streptomyces botrytidirepellens</name>
    <dbReference type="NCBI Taxonomy" id="2486417"/>
    <lineage>
        <taxon>Bacteria</taxon>
        <taxon>Bacillati</taxon>
        <taxon>Actinomycetota</taxon>
        <taxon>Actinomycetes</taxon>
        <taxon>Kitasatosporales</taxon>
        <taxon>Streptomycetaceae</taxon>
        <taxon>Streptomyces</taxon>
    </lineage>
</organism>
<gene>
    <name evidence="3" type="ORF">EEJ42_39550</name>
</gene>
<proteinExistence type="predicted"/>
<dbReference type="EMBL" id="RIBZ01000776">
    <property type="protein sequence ID" value="RNF92744.1"/>
    <property type="molecule type" value="Genomic_DNA"/>
</dbReference>
<feature type="domain" description="A-factor biosynthesis hotdog" evidence="2">
    <location>
        <begin position="27"/>
        <end position="163"/>
    </location>
</feature>